<reference evidence="2" key="1">
    <citation type="journal article" date="2019" name="Int. J. Syst. Evol. Microbiol.">
        <title>The Global Catalogue of Microorganisms (GCM) 10K type strain sequencing project: providing services to taxonomists for standard genome sequencing and annotation.</title>
        <authorList>
            <consortium name="The Broad Institute Genomics Platform"/>
            <consortium name="The Broad Institute Genome Sequencing Center for Infectious Disease"/>
            <person name="Wu L."/>
            <person name="Ma J."/>
        </authorList>
    </citation>
    <scope>NUCLEOTIDE SEQUENCE [LARGE SCALE GENOMIC DNA]</scope>
    <source>
        <strain evidence="2">CCM 7435</strain>
    </source>
</reference>
<sequence length="125" mass="13347">MTPAEIIADLDTALSHFGADAVLRRVTWAGGNSTNDDVTVRIQARGYTPRELTGNIVQGDTKVILSPTQLVAAGWPTVPQTDGTDARVPRKGDKLVIAGRVRNVEAAAPIYVGGELLRIEMQVRG</sequence>
<gene>
    <name evidence="1" type="ORF">ACFSNC_18100</name>
</gene>
<keyword evidence="2" id="KW-1185">Reference proteome</keyword>
<dbReference type="EMBL" id="JBHUHD010000001">
    <property type="protein sequence ID" value="MFD2142324.1"/>
    <property type="molecule type" value="Genomic_DNA"/>
</dbReference>
<dbReference type="RefSeq" id="WP_213354174.1">
    <property type="nucleotide sequence ID" value="NZ_JAHBGB010000037.1"/>
</dbReference>
<protein>
    <submittedName>
        <fullName evidence="1">Uncharacterized protein</fullName>
    </submittedName>
</protein>
<evidence type="ECO:0000313" key="1">
    <source>
        <dbReference type="EMBL" id="MFD2142324.1"/>
    </source>
</evidence>
<proteinExistence type="predicted"/>
<name>A0ABW4Z1D8_9HYPH</name>
<accession>A0ABW4Z1D8</accession>
<dbReference type="Proteomes" id="UP001597299">
    <property type="component" value="Unassembled WGS sequence"/>
</dbReference>
<comment type="caution">
    <text evidence="1">The sequence shown here is derived from an EMBL/GenBank/DDBJ whole genome shotgun (WGS) entry which is preliminary data.</text>
</comment>
<organism evidence="1 2">
    <name type="scientific">Ancylobacter oerskovii</name>
    <dbReference type="NCBI Taxonomy" id="459519"/>
    <lineage>
        <taxon>Bacteria</taxon>
        <taxon>Pseudomonadati</taxon>
        <taxon>Pseudomonadota</taxon>
        <taxon>Alphaproteobacteria</taxon>
        <taxon>Hyphomicrobiales</taxon>
        <taxon>Xanthobacteraceae</taxon>
        <taxon>Ancylobacter</taxon>
    </lineage>
</organism>
<evidence type="ECO:0000313" key="2">
    <source>
        <dbReference type="Proteomes" id="UP001597299"/>
    </source>
</evidence>